<accession>A0A9W6FQZ9</accession>
<feature type="domain" description="TQO small subunit DoxD" evidence="2">
    <location>
        <begin position="26"/>
        <end position="162"/>
    </location>
</feature>
<gene>
    <name evidence="3" type="ORF">ARHIZOSPH14_08550</name>
</gene>
<evidence type="ECO:0000313" key="4">
    <source>
        <dbReference type="Proteomes" id="UP001144396"/>
    </source>
</evidence>
<feature type="transmembrane region" description="Helical" evidence="1">
    <location>
        <begin position="108"/>
        <end position="127"/>
    </location>
</feature>
<dbReference type="Pfam" id="PF04173">
    <property type="entry name" value="DoxD"/>
    <property type="match status" value="1"/>
</dbReference>
<dbReference type="AlphaFoldDB" id="A0A9W6FQZ9"/>
<organism evidence="3 4">
    <name type="scientific">Agromyces rhizosphaerae</name>
    <dbReference type="NCBI Taxonomy" id="88374"/>
    <lineage>
        <taxon>Bacteria</taxon>
        <taxon>Bacillati</taxon>
        <taxon>Actinomycetota</taxon>
        <taxon>Actinomycetes</taxon>
        <taxon>Micrococcales</taxon>
        <taxon>Microbacteriaceae</taxon>
        <taxon>Agromyces</taxon>
    </lineage>
</organism>
<evidence type="ECO:0000256" key="1">
    <source>
        <dbReference type="SAM" id="Phobius"/>
    </source>
</evidence>
<evidence type="ECO:0000313" key="3">
    <source>
        <dbReference type="EMBL" id="GLI26613.1"/>
    </source>
</evidence>
<evidence type="ECO:0000259" key="2">
    <source>
        <dbReference type="Pfam" id="PF04173"/>
    </source>
</evidence>
<comment type="caution">
    <text evidence="3">The sequence shown here is derived from an EMBL/GenBank/DDBJ whole genome shotgun (WGS) entry which is preliminary data.</text>
</comment>
<feature type="transmembrane region" description="Helical" evidence="1">
    <location>
        <begin position="20"/>
        <end position="40"/>
    </location>
</feature>
<dbReference type="EMBL" id="BSDP01000001">
    <property type="protein sequence ID" value="GLI26613.1"/>
    <property type="molecule type" value="Genomic_DNA"/>
</dbReference>
<proteinExistence type="predicted"/>
<keyword evidence="1" id="KW-0472">Membrane</keyword>
<dbReference type="Proteomes" id="UP001144396">
    <property type="component" value="Unassembled WGS sequence"/>
</dbReference>
<name>A0A9W6FQZ9_9MICO</name>
<keyword evidence="1" id="KW-1133">Transmembrane helix</keyword>
<dbReference type="InterPro" id="IPR007301">
    <property type="entry name" value="DoxD"/>
</dbReference>
<protein>
    <recommendedName>
        <fullName evidence="2">TQO small subunit DoxD domain-containing protein</fullName>
    </recommendedName>
</protein>
<reference evidence="3" key="1">
    <citation type="submission" date="2022-12" db="EMBL/GenBank/DDBJ databases">
        <title>Reference genome sequencing for broad-spectrum identification of bacterial and archaeal isolates by mass spectrometry.</title>
        <authorList>
            <person name="Sekiguchi Y."/>
            <person name="Tourlousse D.M."/>
        </authorList>
    </citation>
    <scope>NUCLEOTIDE SEQUENCE</scope>
    <source>
        <strain evidence="3">14</strain>
    </source>
</reference>
<keyword evidence="1" id="KW-0812">Transmembrane</keyword>
<feature type="transmembrane region" description="Helical" evidence="1">
    <location>
        <begin position="84"/>
        <end position="101"/>
    </location>
</feature>
<feature type="transmembrane region" description="Helical" evidence="1">
    <location>
        <begin position="133"/>
        <end position="154"/>
    </location>
</feature>
<keyword evidence="4" id="KW-1185">Reference proteome</keyword>
<sequence>MMTAVEAEVPANPLASPVSRILIAVVRVGVALMWIQNVAWKRPPDFGRAADNGLYFWAGQAVEYPVLPPYSWFVETLFLPNIEFVGWIILLVEGGLGAFLLIGLATRLWAVVGMAQTVAIALSVLNAPHEWHWAYYLMFLAHLALFAVAAGRCYGVDGVLRPIWLRSDTRFARTMRSLS</sequence>